<evidence type="ECO:0000256" key="19">
    <source>
        <dbReference type="ARBA" id="ARBA00023125"/>
    </source>
</evidence>
<keyword evidence="10" id="KW-0479">Metal-binding</keyword>
<dbReference type="Proteomes" id="UP001378960">
    <property type="component" value="Unassembled WGS sequence"/>
</dbReference>
<feature type="coiled-coil region" evidence="24">
    <location>
        <begin position="1454"/>
        <end position="1481"/>
    </location>
</feature>
<feature type="compositionally biased region" description="Basic residues" evidence="25">
    <location>
        <begin position="22"/>
        <end position="50"/>
    </location>
</feature>
<evidence type="ECO:0000256" key="7">
    <source>
        <dbReference type="ARBA" id="ARBA00022679"/>
    </source>
</evidence>
<feature type="region of interest" description="Disordered" evidence="25">
    <location>
        <begin position="1"/>
        <end position="121"/>
    </location>
</feature>
<dbReference type="EC" id="2.7.7.49" evidence="4"/>
<feature type="compositionally biased region" description="Low complexity" evidence="25">
    <location>
        <begin position="62"/>
        <end position="84"/>
    </location>
</feature>
<dbReference type="CDD" id="cd09274">
    <property type="entry name" value="RNase_HI_RT_Ty3"/>
    <property type="match status" value="1"/>
</dbReference>
<evidence type="ECO:0000256" key="10">
    <source>
        <dbReference type="ARBA" id="ARBA00022723"/>
    </source>
</evidence>
<dbReference type="Pfam" id="PF19259">
    <property type="entry name" value="Ty3_capsid"/>
    <property type="match status" value="1"/>
</dbReference>
<keyword evidence="16" id="KW-0229">DNA integration</keyword>
<dbReference type="GO" id="GO:0006508">
    <property type="term" value="P:proteolysis"/>
    <property type="evidence" value="ECO:0007669"/>
    <property type="project" value="UniProtKB-KW"/>
</dbReference>
<evidence type="ECO:0000256" key="4">
    <source>
        <dbReference type="ARBA" id="ARBA00012493"/>
    </source>
</evidence>
<dbReference type="Gene3D" id="3.10.10.10">
    <property type="entry name" value="HIV Type 1 Reverse Transcriptase, subunit A, domain 1"/>
    <property type="match status" value="1"/>
</dbReference>
<dbReference type="InterPro" id="IPR045358">
    <property type="entry name" value="Ty3_capsid"/>
</dbReference>
<dbReference type="Pfam" id="PF24626">
    <property type="entry name" value="SH3_Tf2-1"/>
    <property type="match status" value="1"/>
</dbReference>
<evidence type="ECO:0000256" key="6">
    <source>
        <dbReference type="ARBA" id="ARBA00022670"/>
    </source>
</evidence>
<evidence type="ECO:0000256" key="23">
    <source>
        <dbReference type="ARBA" id="ARBA00025615"/>
    </source>
</evidence>
<dbReference type="InterPro" id="IPR043502">
    <property type="entry name" value="DNA/RNA_pol_sf"/>
</dbReference>
<dbReference type="CDD" id="cd01647">
    <property type="entry name" value="RT_LTR"/>
    <property type="match status" value="1"/>
</dbReference>
<dbReference type="Gene3D" id="2.40.70.10">
    <property type="entry name" value="Acid Proteases"/>
    <property type="match status" value="1"/>
</dbReference>
<feature type="compositionally biased region" description="Acidic residues" evidence="25">
    <location>
        <begin position="85"/>
        <end position="95"/>
    </location>
</feature>
<evidence type="ECO:0000313" key="28">
    <source>
        <dbReference type="EMBL" id="GMM45394.1"/>
    </source>
</evidence>
<accession>A0AAV5R424</accession>
<dbReference type="GO" id="GO:0004190">
    <property type="term" value="F:aspartic-type endopeptidase activity"/>
    <property type="evidence" value="ECO:0007669"/>
    <property type="project" value="UniProtKB-KW"/>
</dbReference>
<gene>
    <name evidence="28" type="ORF">DAPK24_019690</name>
</gene>
<evidence type="ECO:0000256" key="18">
    <source>
        <dbReference type="ARBA" id="ARBA00022932"/>
    </source>
</evidence>
<evidence type="ECO:0000256" key="3">
    <source>
        <dbReference type="ARBA" id="ARBA00004496"/>
    </source>
</evidence>
<keyword evidence="15" id="KW-0694">RNA-binding</keyword>
<keyword evidence="19" id="KW-0238">DNA-binding</keyword>
<dbReference type="Gene3D" id="3.30.70.270">
    <property type="match status" value="2"/>
</dbReference>
<keyword evidence="7" id="KW-0808">Transferase</keyword>
<dbReference type="GO" id="GO:0046872">
    <property type="term" value="F:metal ion binding"/>
    <property type="evidence" value="ECO:0007669"/>
    <property type="project" value="UniProtKB-KW"/>
</dbReference>
<evidence type="ECO:0000256" key="14">
    <source>
        <dbReference type="ARBA" id="ARBA00022842"/>
    </source>
</evidence>
<proteinExistence type="predicted"/>
<protein>
    <recommendedName>
        <fullName evidence="4">RNA-directed DNA polymerase</fullName>
        <ecNumber evidence="4">2.7.7.49</ecNumber>
    </recommendedName>
</protein>
<comment type="function">
    <text evidence="22">Reverse transcriptase/ribonuclease H (RT) is a multifunctional enzyme that catalyzes the conversion of the retro-elements RNA genome into dsDNA within the VLP. The enzyme displays a DNA polymerase activity that can copy either DNA or RNA templates, and a ribonuclease H (RNase H) activity that cleaves the RNA strand of RNA-DNA heteroduplexes during plus-strand synthesis and hydrolyzes RNA primers. The conversion leads to a linear dsDNA copy of the retrotransposon that includes long terminal repeats (LTRs) at both ends.</text>
</comment>
<comment type="caution">
    <text evidence="28">The sequence shown here is derived from an EMBL/GenBank/DDBJ whole genome shotgun (WGS) entry which is preliminary data.</text>
</comment>
<reference evidence="28 29" key="1">
    <citation type="journal article" date="2023" name="Elife">
        <title>Identification of key yeast species and microbe-microbe interactions impacting larval growth of Drosophila in the wild.</title>
        <authorList>
            <person name="Mure A."/>
            <person name="Sugiura Y."/>
            <person name="Maeda R."/>
            <person name="Honda K."/>
            <person name="Sakurai N."/>
            <person name="Takahashi Y."/>
            <person name="Watada M."/>
            <person name="Katoh T."/>
            <person name="Gotoh A."/>
            <person name="Gotoh Y."/>
            <person name="Taniguchi I."/>
            <person name="Nakamura K."/>
            <person name="Hayashi T."/>
            <person name="Katayama T."/>
            <person name="Uemura T."/>
            <person name="Hattori Y."/>
        </authorList>
    </citation>
    <scope>NUCLEOTIDE SEQUENCE [LARGE SCALE GENOMIC DNA]</scope>
    <source>
        <strain evidence="28 29">PK-24</strain>
    </source>
</reference>
<keyword evidence="6" id="KW-0645">Protease</keyword>
<dbReference type="GO" id="GO:0003887">
    <property type="term" value="F:DNA-directed DNA polymerase activity"/>
    <property type="evidence" value="ECO:0007669"/>
    <property type="project" value="UniProtKB-KW"/>
</dbReference>
<keyword evidence="17" id="KW-0695">RNA-directed DNA polymerase</keyword>
<dbReference type="SUPFAM" id="SSF56672">
    <property type="entry name" value="DNA/RNA polymerases"/>
    <property type="match status" value="1"/>
</dbReference>
<evidence type="ECO:0000256" key="20">
    <source>
        <dbReference type="ARBA" id="ARBA00023172"/>
    </source>
</evidence>
<dbReference type="PANTHER" id="PTHR37984:SF5">
    <property type="entry name" value="PROTEIN NYNRIN-LIKE"/>
    <property type="match status" value="1"/>
</dbReference>
<keyword evidence="5" id="KW-0963">Cytoplasm</keyword>
<dbReference type="InterPro" id="IPR001584">
    <property type="entry name" value="Integrase_cat-core"/>
</dbReference>
<keyword evidence="13" id="KW-0378">Hydrolase</keyword>
<evidence type="ECO:0000256" key="12">
    <source>
        <dbReference type="ARBA" id="ARBA00022759"/>
    </source>
</evidence>
<evidence type="ECO:0000313" key="29">
    <source>
        <dbReference type="Proteomes" id="UP001378960"/>
    </source>
</evidence>
<dbReference type="InterPro" id="IPR041588">
    <property type="entry name" value="Integrase_H2C2"/>
</dbReference>
<evidence type="ECO:0000256" key="17">
    <source>
        <dbReference type="ARBA" id="ARBA00022918"/>
    </source>
</evidence>
<evidence type="ECO:0000256" key="11">
    <source>
        <dbReference type="ARBA" id="ARBA00022750"/>
    </source>
</evidence>
<feature type="domain" description="Integrase catalytic" evidence="27">
    <location>
        <begin position="1264"/>
        <end position="1429"/>
    </location>
</feature>
<dbReference type="FunFam" id="3.30.70.270:FF:000020">
    <property type="entry name" value="Transposon Tf2-6 polyprotein-like Protein"/>
    <property type="match status" value="1"/>
</dbReference>
<dbReference type="Gene3D" id="3.30.420.10">
    <property type="entry name" value="Ribonuclease H-like superfamily/Ribonuclease H"/>
    <property type="match status" value="1"/>
</dbReference>
<dbReference type="PROSITE" id="PS50878">
    <property type="entry name" value="RT_POL"/>
    <property type="match status" value="1"/>
</dbReference>
<dbReference type="GO" id="GO:0015074">
    <property type="term" value="P:DNA integration"/>
    <property type="evidence" value="ECO:0007669"/>
    <property type="project" value="UniProtKB-KW"/>
</dbReference>
<dbReference type="InterPro" id="IPR000477">
    <property type="entry name" value="RT_dom"/>
</dbReference>
<keyword evidence="21" id="KW-0539">Nucleus</keyword>
<evidence type="ECO:0000256" key="24">
    <source>
        <dbReference type="SAM" id="Coils"/>
    </source>
</evidence>
<keyword evidence="8" id="KW-0548">Nucleotidyltransferase</keyword>
<dbReference type="InterPro" id="IPR021109">
    <property type="entry name" value="Peptidase_aspartic_dom_sf"/>
</dbReference>
<dbReference type="InterPro" id="IPR041373">
    <property type="entry name" value="RT_RNaseH"/>
</dbReference>
<dbReference type="EMBL" id="BTGB01000002">
    <property type="protein sequence ID" value="GMM45394.1"/>
    <property type="molecule type" value="Genomic_DNA"/>
</dbReference>
<feature type="domain" description="Reverse transcriptase" evidence="26">
    <location>
        <begin position="693"/>
        <end position="872"/>
    </location>
</feature>
<keyword evidence="12" id="KW-0255">Endonuclease</keyword>
<sequence>MSSAKDEINALKQQIKEIKLTEKKKKKELSKKHSTKHSKNVIKKKKHIKPPLRIIHSDPEMSDYSFDDAFSSDNSHSDNSNSDSDISDSDTDTDDDNKTSKNDKLSSNFPKFDGSSTDDKGKEFSTTEAQLKAKTWLSKLHVNLIDKGISKSSWARKAIVNLEGRAYKWVEHKLEKNPKYLKISWERFLRDFKKEFCPVIEDDMHAMDYKILTFKMVPGMKVSTYSDQFKEYIQELDFEESTKFQISRYLLGLTPELKKMVSQQKPRTLNAAIHYAEDSEAILNDIEEAKPKNPWINNIEHQTPVRRSYSRPYRVNKYKPGYHNKQRFFRNKRPFKRYNSNFTPIGGNRSMHFSRPTKLNTKLSNNNNTSSFSYIAPPVSIQPEVDHLNVEKEEGDTVVNNSQRVIPRDETIKKGDSSEVKLLKGDSKQETNSPTLNIPSLPEILHVNALNIENLRKIDVQIDNKNSASAIIDTGSNTDAITTILCDELLLSSKIRLYVEPISAILVNDTVDAIGELDIDIDVDLFNNPIKEKRTFLVLQANTKKLILGLPFFKQHYDKLDIHDFIGDSFATPSVNVNLIEYHDRHISTIINNKDNDSYLIYINSMNVESSEENDIKTIDKEINNVEVNKYRNDILEKFNDVVTMKEPNELPPKRNHEHKIILVESNKQVNRNQYPLSYSEKEELTKTVDKLIQQKFIRISDSPYNSPVLFVKKKDGTMRMCIDYRLLNNNTVKDRFPLPHIEEIISKFESAVVYSKLDLMSGYYQVRIQEEDIPKTAFSTDYGHYEWVVMPFGLTNAPATFQRMMNTILSKYLNTCVQVYLDDIFIYSKSYKQHYEDIKSVLSTLREHHLIAKKSKCAFFYDELRFLGHVITKNGIKTDPDKIEKVKNWPIPTTVKEAQMFIGLTSYYRRFIKNHSKIAVPIHKFITKESKWEDEQTNAFNQLKDALINSPILVHPKWNNDCTYVVHTDACGSALGYTLEQLDENGKTRGTIAYGSKKLIGAQLNYGIYDREFMAVVEALKNWRYYLLGRHFVIVTDHKSLIYLRYQNLIDSTRVARWLDYLSQYDFEIQYVAGKDNSAADALSRYPYEKLSVKDALEVNHIKFLGNSNRNSNNNIQINNTEVTVTTFPMNDELKNLIIKGYKKDNVLADVYSTLKNKSEIPIHLNHHIKHYQLKNDLLYYKTLLEQDCNRLVIPRYNSLPQRFIKNAHNNPTSGHFGPWKTYQTLMDSLFWFNMMPTIKRYCNRCIVCQQNNTSTQKTQGLFQPLPVPEGRWTDVTMDFVTGLPTTTSNHDMIMVITDRFSKMSHFIPTVKTLTAEGCAKLFLDYFLKHHGFPKRLTSDKDIRFMNKFWYTIHFFFGVSLLFSTTNHPQTDGQTERVNKVLNQLLRKHCSNDHLHWDEFLPMCEFAYNSTYHDSIKCSPFELAIGDKPDSMKSVNSWNLDDNRYSPNAQEYARRMRLTLTQAQDNIVQAQRLNEKYHNRSHRFHNYKVGDYILLHRDAFGAFAKYYKIQPAYYGPFRLVKKINDNAFEVDLPKINKKDRVLNIKNFRPYVPPVDLLCRPPRTNAEILSRINQMCGIAGFDEEKNTFDVYWRDCDPLLATTITADQFNTASESLRHSLFHNAKMICAHEQIV</sequence>
<evidence type="ECO:0000256" key="25">
    <source>
        <dbReference type="SAM" id="MobiDB-lite"/>
    </source>
</evidence>
<feature type="compositionally biased region" description="Basic and acidic residues" evidence="25">
    <location>
        <begin position="1"/>
        <end position="21"/>
    </location>
</feature>
<evidence type="ECO:0000256" key="8">
    <source>
        <dbReference type="ARBA" id="ARBA00022695"/>
    </source>
</evidence>
<dbReference type="InterPro" id="IPR012337">
    <property type="entry name" value="RNaseH-like_sf"/>
</dbReference>
<dbReference type="Pfam" id="PF17917">
    <property type="entry name" value="RT_RNaseH"/>
    <property type="match status" value="1"/>
</dbReference>
<keyword evidence="11" id="KW-0064">Aspartyl protease</keyword>
<dbReference type="CDD" id="cd00303">
    <property type="entry name" value="retropepsin_like"/>
    <property type="match status" value="1"/>
</dbReference>
<evidence type="ECO:0000259" key="27">
    <source>
        <dbReference type="PROSITE" id="PS50994"/>
    </source>
</evidence>
<dbReference type="InterPro" id="IPR056924">
    <property type="entry name" value="SH3_Tf2-1"/>
</dbReference>
<evidence type="ECO:0000256" key="5">
    <source>
        <dbReference type="ARBA" id="ARBA00022490"/>
    </source>
</evidence>
<evidence type="ECO:0000259" key="26">
    <source>
        <dbReference type="PROSITE" id="PS50878"/>
    </source>
</evidence>
<evidence type="ECO:0000256" key="13">
    <source>
        <dbReference type="ARBA" id="ARBA00022801"/>
    </source>
</evidence>
<dbReference type="GO" id="GO:0004523">
    <property type="term" value="F:RNA-DNA hybrid ribonuclease activity"/>
    <property type="evidence" value="ECO:0007669"/>
    <property type="project" value="UniProtKB-EC"/>
</dbReference>
<dbReference type="InterPro" id="IPR043128">
    <property type="entry name" value="Rev_trsase/Diguanyl_cyclase"/>
</dbReference>
<dbReference type="SUPFAM" id="SSF53098">
    <property type="entry name" value="Ribonuclease H-like"/>
    <property type="match status" value="1"/>
</dbReference>
<dbReference type="InterPro" id="IPR036397">
    <property type="entry name" value="RNaseH_sf"/>
</dbReference>
<evidence type="ECO:0000256" key="21">
    <source>
        <dbReference type="ARBA" id="ARBA00023242"/>
    </source>
</evidence>
<keyword evidence="14" id="KW-0460">Magnesium</keyword>
<keyword evidence="29" id="KW-1185">Reference proteome</keyword>
<dbReference type="GO" id="GO:0005634">
    <property type="term" value="C:nucleus"/>
    <property type="evidence" value="ECO:0007669"/>
    <property type="project" value="UniProtKB-SubCell"/>
</dbReference>
<dbReference type="GO" id="GO:0003964">
    <property type="term" value="F:RNA-directed DNA polymerase activity"/>
    <property type="evidence" value="ECO:0007669"/>
    <property type="project" value="UniProtKB-KW"/>
</dbReference>
<evidence type="ECO:0000256" key="2">
    <source>
        <dbReference type="ARBA" id="ARBA00004123"/>
    </source>
</evidence>
<dbReference type="FunFam" id="1.10.340.70:FF:000001">
    <property type="entry name" value="Retrovirus-related Pol polyprotein from transposon gypsy-like Protein"/>
    <property type="match status" value="1"/>
</dbReference>
<dbReference type="InterPro" id="IPR050951">
    <property type="entry name" value="Retrovirus_Pol_polyprotein"/>
</dbReference>
<evidence type="ECO:0000256" key="9">
    <source>
        <dbReference type="ARBA" id="ARBA00022722"/>
    </source>
</evidence>
<comment type="subcellular location">
    <subcellularLocation>
        <location evidence="3">Cytoplasm</location>
    </subcellularLocation>
    <subcellularLocation>
        <location evidence="2">Nucleus</location>
    </subcellularLocation>
</comment>
<dbReference type="Gene3D" id="1.10.340.70">
    <property type="match status" value="1"/>
</dbReference>
<comment type="function">
    <text evidence="23">Integrase (IN) targets the VLP to the nucleus, where a subparticle preintegration complex (PIC) containing at least integrase and the newly synthesized dsDNA copy of the retrotransposon must transit the nuclear membrane. Once in the nucleus, integrase performs the integration of the dsDNA into the host genome.</text>
</comment>
<dbReference type="GO" id="GO:0006310">
    <property type="term" value="P:DNA recombination"/>
    <property type="evidence" value="ECO:0007669"/>
    <property type="project" value="UniProtKB-KW"/>
</dbReference>
<dbReference type="PANTHER" id="PTHR37984">
    <property type="entry name" value="PROTEIN CBG26694"/>
    <property type="match status" value="1"/>
</dbReference>
<dbReference type="FunFam" id="3.10.10.10:FF:000007">
    <property type="entry name" value="Retrovirus-related Pol polyprotein from transposon 17.6-like Protein"/>
    <property type="match status" value="1"/>
</dbReference>
<keyword evidence="20" id="KW-0233">DNA recombination</keyword>
<dbReference type="GO" id="GO:0003723">
    <property type="term" value="F:RNA binding"/>
    <property type="evidence" value="ECO:0007669"/>
    <property type="project" value="UniProtKB-KW"/>
</dbReference>
<dbReference type="GO" id="GO:0003677">
    <property type="term" value="F:DNA binding"/>
    <property type="evidence" value="ECO:0007669"/>
    <property type="project" value="UniProtKB-KW"/>
</dbReference>
<comment type="catalytic activity">
    <reaction evidence="1">
        <text>Endonucleolytic cleavage to 5'-phosphomonoester.</text>
        <dbReference type="EC" id="3.1.26.4"/>
    </reaction>
</comment>
<dbReference type="GO" id="GO:0005737">
    <property type="term" value="C:cytoplasm"/>
    <property type="evidence" value="ECO:0007669"/>
    <property type="project" value="UniProtKB-SubCell"/>
</dbReference>
<dbReference type="PROSITE" id="PS50994">
    <property type="entry name" value="INTEGRASE"/>
    <property type="match status" value="1"/>
</dbReference>
<name>A0AAV5R424_PICKL</name>
<dbReference type="Pfam" id="PF00078">
    <property type="entry name" value="RVT_1"/>
    <property type="match status" value="1"/>
</dbReference>
<evidence type="ECO:0000256" key="15">
    <source>
        <dbReference type="ARBA" id="ARBA00022884"/>
    </source>
</evidence>
<evidence type="ECO:0000256" key="1">
    <source>
        <dbReference type="ARBA" id="ARBA00000077"/>
    </source>
</evidence>
<keyword evidence="24" id="KW-0175">Coiled coil</keyword>
<evidence type="ECO:0000256" key="16">
    <source>
        <dbReference type="ARBA" id="ARBA00022908"/>
    </source>
</evidence>
<keyword evidence="9" id="KW-0540">Nuclease</keyword>
<dbReference type="Pfam" id="PF17921">
    <property type="entry name" value="Integrase_H2C2"/>
    <property type="match status" value="1"/>
</dbReference>
<evidence type="ECO:0000256" key="22">
    <source>
        <dbReference type="ARBA" id="ARBA00025590"/>
    </source>
</evidence>
<keyword evidence="18" id="KW-0239">DNA-directed DNA polymerase</keyword>
<organism evidence="28 29">
    <name type="scientific">Pichia kluyveri</name>
    <name type="common">Yeast</name>
    <dbReference type="NCBI Taxonomy" id="36015"/>
    <lineage>
        <taxon>Eukaryota</taxon>
        <taxon>Fungi</taxon>
        <taxon>Dikarya</taxon>
        <taxon>Ascomycota</taxon>
        <taxon>Saccharomycotina</taxon>
        <taxon>Pichiomycetes</taxon>
        <taxon>Pichiales</taxon>
        <taxon>Pichiaceae</taxon>
        <taxon>Pichia</taxon>
    </lineage>
</organism>